<accession>A0A344LUW8</accession>
<dbReference type="OrthoDB" id="713714at2"/>
<evidence type="ECO:0008006" key="3">
    <source>
        <dbReference type="Google" id="ProtNLM"/>
    </source>
</evidence>
<name>A0A344LUW8_9FLAO</name>
<evidence type="ECO:0000313" key="1">
    <source>
        <dbReference type="EMBL" id="AXB57710.1"/>
    </source>
</evidence>
<protein>
    <recommendedName>
        <fullName evidence="3">PcfK-like protein</fullName>
    </recommendedName>
</protein>
<dbReference type="RefSeq" id="WP_113678654.1">
    <property type="nucleotide sequence ID" value="NZ_CP030261.1"/>
</dbReference>
<dbReference type="Pfam" id="PF14058">
    <property type="entry name" value="PcfK"/>
    <property type="match status" value="1"/>
</dbReference>
<reference evidence="1 2" key="1">
    <citation type="submission" date="2018-06" db="EMBL/GenBank/DDBJ databases">
        <title>Genome sequencing of Flavobacterium.</title>
        <authorList>
            <person name="Baek M.-G."/>
            <person name="Yi H."/>
        </authorList>
    </citation>
    <scope>NUCLEOTIDE SEQUENCE [LARGE SCALE GENOMIC DNA]</scope>
    <source>
        <strain evidence="1 2">HYN0086</strain>
    </source>
</reference>
<dbReference type="KEGG" id="ffl:HYN86_14330"/>
<proteinExistence type="predicted"/>
<keyword evidence="2" id="KW-1185">Reference proteome</keyword>
<dbReference type="EMBL" id="CP030261">
    <property type="protein sequence ID" value="AXB57710.1"/>
    <property type="molecule type" value="Genomic_DNA"/>
</dbReference>
<organism evidence="1 2">
    <name type="scientific">Flavobacterium fluviale</name>
    <dbReference type="NCBI Taxonomy" id="2249356"/>
    <lineage>
        <taxon>Bacteria</taxon>
        <taxon>Pseudomonadati</taxon>
        <taxon>Bacteroidota</taxon>
        <taxon>Flavobacteriia</taxon>
        <taxon>Flavobacteriales</taxon>
        <taxon>Flavobacteriaceae</taxon>
        <taxon>Flavobacterium</taxon>
    </lineage>
</organism>
<dbReference type="AlphaFoldDB" id="A0A344LUW8"/>
<gene>
    <name evidence="1" type="ORF">HYN86_14330</name>
</gene>
<sequence length="129" mass="14053">MKASENFRKAIENYLSTLAQGDTAFAPHYAKASKNLESCLNYIFGEVKKTGFCAFDNQEIFDMAVTYYTDDSIGTPAPVACRAVVQTPAPADLFSQPAIPAVPMRTEPVPTVKKDVKPAVQTALTLFDL</sequence>
<dbReference type="InterPro" id="IPR025624">
    <property type="entry name" value="PcfK"/>
</dbReference>
<evidence type="ECO:0000313" key="2">
    <source>
        <dbReference type="Proteomes" id="UP000251561"/>
    </source>
</evidence>
<dbReference type="Proteomes" id="UP000251561">
    <property type="component" value="Chromosome"/>
</dbReference>